<dbReference type="Proteomes" id="UP000022910">
    <property type="component" value="Unassembled WGS sequence"/>
</dbReference>
<gene>
    <name evidence="2" type="ORF">RirG_194090</name>
</gene>
<accession>A0A015IWZ7</accession>
<evidence type="ECO:0000313" key="3">
    <source>
        <dbReference type="Proteomes" id="UP000022910"/>
    </source>
</evidence>
<dbReference type="HOGENOM" id="CLU_1571452_0_0_1"/>
<sequence>MMLPPHFPDCYKKLKKWIKKRINIVSTNRLASNENERIPNASTTLNGKSTLNKKLTPNEKTGTSTLNEETVISALNEERDTLTQKTDTSNEIILSEKTDNEEERNTPTTKGRTFNSLGAFSSPLILNSSKMSCLGFFSKRRTFNSLGTFSSSLALNSPKIDISCEKTLVGHTPLSLKLDEGKPII</sequence>
<feature type="compositionally biased region" description="Polar residues" evidence="1">
    <location>
        <begin position="40"/>
        <end position="62"/>
    </location>
</feature>
<organism evidence="2 3">
    <name type="scientific">Rhizophagus irregularis (strain DAOM 197198w)</name>
    <name type="common">Glomus intraradices</name>
    <dbReference type="NCBI Taxonomy" id="1432141"/>
    <lineage>
        <taxon>Eukaryota</taxon>
        <taxon>Fungi</taxon>
        <taxon>Fungi incertae sedis</taxon>
        <taxon>Mucoromycota</taxon>
        <taxon>Glomeromycotina</taxon>
        <taxon>Glomeromycetes</taxon>
        <taxon>Glomerales</taxon>
        <taxon>Glomeraceae</taxon>
        <taxon>Rhizophagus</taxon>
    </lineage>
</organism>
<dbReference type="AlphaFoldDB" id="A0A015IWZ7"/>
<protein>
    <submittedName>
        <fullName evidence="2">Uncharacterized protein</fullName>
    </submittedName>
</protein>
<evidence type="ECO:0000313" key="2">
    <source>
        <dbReference type="EMBL" id="EXX58855.1"/>
    </source>
</evidence>
<reference evidence="2 3" key="1">
    <citation type="submission" date="2014-02" db="EMBL/GenBank/DDBJ databases">
        <title>Single nucleus genome sequencing reveals high similarity among nuclei of an endomycorrhizal fungus.</title>
        <authorList>
            <person name="Lin K."/>
            <person name="Geurts R."/>
            <person name="Zhang Z."/>
            <person name="Limpens E."/>
            <person name="Saunders D.G."/>
            <person name="Mu D."/>
            <person name="Pang E."/>
            <person name="Cao H."/>
            <person name="Cha H."/>
            <person name="Lin T."/>
            <person name="Zhou Q."/>
            <person name="Shang Y."/>
            <person name="Li Y."/>
            <person name="Ivanov S."/>
            <person name="Sharma T."/>
            <person name="Velzen R.V."/>
            <person name="Ruijter N.D."/>
            <person name="Aanen D.K."/>
            <person name="Win J."/>
            <person name="Kamoun S."/>
            <person name="Bisseling T."/>
            <person name="Huang S."/>
        </authorList>
    </citation>
    <scope>NUCLEOTIDE SEQUENCE [LARGE SCALE GENOMIC DNA]</scope>
    <source>
        <strain evidence="3">DAOM197198w</strain>
    </source>
</reference>
<proteinExistence type="predicted"/>
<feature type="region of interest" description="Disordered" evidence="1">
    <location>
        <begin position="35"/>
        <end position="62"/>
    </location>
</feature>
<dbReference type="EMBL" id="JEMT01026588">
    <property type="protein sequence ID" value="EXX58855.1"/>
    <property type="molecule type" value="Genomic_DNA"/>
</dbReference>
<keyword evidence="3" id="KW-1185">Reference proteome</keyword>
<name>A0A015IWZ7_RHIIW</name>
<comment type="caution">
    <text evidence="2">The sequence shown here is derived from an EMBL/GenBank/DDBJ whole genome shotgun (WGS) entry which is preliminary data.</text>
</comment>
<dbReference type="OrthoDB" id="2356248at2759"/>
<evidence type="ECO:0000256" key="1">
    <source>
        <dbReference type="SAM" id="MobiDB-lite"/>
    </source>
</evidence>